<evidence type="ECO:0000259" key="1">
    <source>
        <dbReference type="Pfam" id="PF01909"/>
    </source>
</evidence>
<evidence type="ECO:0000313" key="3">
    <source>
        <dbReference type="EMBL" id="SFR98123.1"/>
    </source>
</evidence>
<dbReference type="RefSeq" id="WP_089816297.1">
    <property type="nucleotide sequence ID" value="NZ_FOZK01000002.1"/>
</dbReference>
<sequence>MTKRGITVCIDVVPGDDTGLFRSEAADEILRLLVDAHETEFTIAELVDATGAARSTVWRAVNLLESTGAVRVRETAQRNYVGIDPDRLHKDDPILAIPQSEFHDPIRLFVERVRQAVTDTDDVNDVLGIVVFGSVARGEADRQSDLDLFVIVDGDRTKARQLVTDIVADLRDRRFDGDRFDYEPYVESAESARRAGSKLREIFDEGITVYGDDRLQTIRKEVFADE</sequence>
<dbReference type="Pfam" id="PF01909">
    <property type="entry name" value="NTP_transf_2"/>
    <property type="match status" value="1"/>
</dbReference>
<organism evidence="3 4">
    <name type="scientific">Halomicrobium zhouii</name>
    <dbReference type="NCBI Taxonomy" id="767519"/>
    <lineage>
        <taxon>Archaea</taxon>
        <taxon>Methanobacteriati</taxon>
        <taxon>Methanobacteriota</taxon>
        <taxon>Stenosarchaea group</taxon>
        <taxon>Halobacteria</taxon>
        <taxon>Halobacteriales</taxon>
        <taxon>Haloarculaceae</taxon>
        <taxon>Halomicrobium</taxon>
    </lineage>
</organism>
<dbReference type="Pfam" id="PF08279">
    <property type="entry name" value="HTH_11"/>
    <property type="match status" value="1"/>
</dbReference>
<dbReference type="Gene3D" id="1.10.10.10">
    <property type="entry name" value="Winged helix-like DNA-binding domain superfamily/Winged helix DNA-binding domain"/>
    <property type="match status" value="1"/>
</dbReference>
<dbReference type="SUPFAM" id="SSF46785">
    <property type="entry name" value="Winged helix' DNA-binding domain"/>
    <property type="match status" value="1"/>
</dbReference>
<dbReference type="STRING" id="767519.SAMN05216559_1976"/>
<dbReference type="InterPro" id="IPR013196">
    <property type="entry name" value="HTH_11"/>
</dbReference>
<reference evidence="3 4" key="1">
    <citation type="submission" date="2016-10" db="EMBL/GenBank/DDBJ databases">
        <authorList>
            <person name="de Groot N.N."/>
        </authorList>
    </citation>
    <scope>NUCLEOTIDE SEQUENCE [LARGE SCALE GENOMIC DNA]</scope>
    <source>
        <strain evidence="3 4">CGMCC 1.10457</strain>
    </source>
</reference>
<dbReference type="AlphaFoldDB" id="A0A1I6L3R7"/>
<name>A0A1I6L3R7_9EURY</name>
<keyword evidence="4" id="KW-1185">Reference proteome</keyword>
<dbReference type="InterPro" id="IPR043519">
    <property type="entry name" value="NT_sf"/>
</dbReference>
<protein>
    <submittedName>
        <fullName evidence="3">HTH domain-containing protein</fullName>
    </submittedName>
</protein>
<dbReference type="CDD" id="cd05403">
    <property type="entry name" value="NT_KNTase_like"/>
    <property type="match status" value="1"/>
</dbReference>
<dbReference type="InterPro" id="IPR002934">
    <property type="entry name" value="Polymerase_NTP_transf_dom"/>
</dbReference>
<dbReference type="InterPro" id="IPR036388">
    <property type="entry name" value="WH-like_DNA-bd_sf"/>
</dbReference>
<evidence type="ECO:0000259" key="2">
    <source>
        <dbReference type="Pfam" id="PF08279"/>
    </source>
</evidence>
<evidence type="ECO:0000313" key="4">
    <source>
        <dbReference type="Proteomes" id="UP000199062"/>
    </source>
</evidence>
<dbReference type="PANTHER" id="PTHR33933">
    <property type="entry name" value="NUCLEOTIDYLTRANSFERASE"/>
    <property type="match status" value="1"/>
</dbReference>
<dbReference type="InterPro" id="IPR052548">
    <property type="entry name" value="Type_VII_TA_antitoxin"/>
</dbReference>
<gene>
    <name evidence="3" type="ORF">SAMN05216559_1976</name>
</gene>
<dbReference type="GO" id="GO:0016779">
    <property type="term" value="F:nucleotidyltransferase activity"/>
    <property type="evidence" value="ECO:0007669"/>
    <property type="project" value="InterPro"/>
</dbReference>
<dbReference type="PANTHER" id="PTHR33933:SF1">
    <property type="entry name" value="PROTEIN ADENYLYLTRANSFERASE MNTA-RELATED"/>
    <property type="match status" value="1"/>
</dbReference>
<accession>A0A1I6L3R7</accession>
<feature type="domain" description="Polymerase nucleotidyl transferase" evidence="1">
    <location>
        <begin position="114"/>
        <end position="162"/>
    </location>
</feature>
<dbReference type="SUPFAM" id="SSF81301">
    <property type="entry name" value="Nucleotidyltransferase"/>
    <property type="match status" value="1"/>
</dbReference>
<dbReference type="InterPro" id="IPR036390">
    <property type="entry name" value="WH_DNA-bd_sf"/>
</dbReference>
<dbReference type="Gene3D" id="3.30.460.10">
    <property type="entry name" value="Beta Polymerase, domain 2"/>
    <property type="match status" value="1"/>
</dbReference>
<dbReference type="OrthoDB" id="9287at2157"/>
<dbReference type="EMBL" id="FOZK01000002">
    <property type="protein sequence ID" value="SFR98123.1"/>
    <property type="molecule type" value="Genomic_DNA"/>
</dbReference>
<dbReference type="Proteomes" id="UP000199062">
    <property type="component" value="Unassembled WGS sequence"/>
</dbReference>
<feature type="domain" description="Helix-turn-helix type 11" evidence="2">
    <location>
        <begin position="28"/>
        <end position="78"/>
    </location>
</feature>
<proteinExistence type="predicted"/>